<dbReference type="SUPFAM" id="SSF103473">
    <property type="entry name" value="MFS general substrate transporter"/>
    <property type="match status" value="1"/>
</dbReference>
<feature type="transmembrane region" description="Helical" evidence="5">
    <location>
        <begin position="102"/>
        <end position="128"/>
    </location>
</feature>
<dbReference type="InterPro" id="IPR036259">
    <property type="entry name" value="MFS_trans_sf"/>
</dbReference>
<feature type="transmembrane region" description="Helical" evidence="5">
    <location>
        <begin position="309"/>
        <end position="330"/>
    </location>
</feature>
<keyword evidence="3 5" id="KW-1133">Transmembrane helix</keyword>
<dbReference type="Proteomes" id="UP000292424">
    <property type="component" value="Chromosome"/>
</dbReference>
<feature type="transmembrane region" description="Helical" evidence="5">
    <location>
        <begin position="273"/>
        <end position="297"/>
    </location>
</feature>
<feature type="transmembrane region" description="Helical" evidence="5">
    <location>
        <begin position="168"/>
        <end position="190"/>
    </location>
</feature>
<dbReference type="EMBL" id="CP044016">
    <property type="protein sequence ID" value="QES89859.1"/>
    <property type="molecule type" value="Genomic_DNA"/>
</dbReference>
<dbReference type="PANTHER" id="PTHR23501">
    <property type="entry name" value="MAJOR FACILITATOR SUPERFAMILY"/>
    <property type="match status" value="1"/>
</dbReference>
<reference evidence="6 7" key="1">
    <citation type="submission" date="2019-09" db="EMBL/GenBank/DDBJ databases">
        <title>Complete genome sequence of Arachidicoccus sp. B3-10 isolated from apple orchard soil.</title>
        <authorList>
            <person name="Kim H.S."/>
            <person name="Han K.-I."/>
            <person name="Suh M.K."/>
            <person name="Lee K.C."/>
            <person name="Eom M.K."/>
            <person name="Kim J.-S."/>
            <person name="Kang S.W."/>
            <person name="Sin Y."/>
            <person name="Lee J.-S."/>
        </authorList>
    </citation>
    <scope>NUCLEOTIDE SEQUENCE [LARGE SCALE GENOMIC DNA]</scope>
    <source>
        <strain evidence="6 7">B3-10</strain>
    </source>
</reference>
<dbReference type="GO" id="GO:0005886">
    <property type="term" value="C:plasma membrane"/>
    <property type="evidence" value="ECO:0007669"/>
    <property type="project" value="TreeGrafter"/>
</dbReference>
<keyword evidence="2 5" id="KW-0812">Transmembrane</keyword>
<evidence type="ECO:0000256" key="1">
    <source>
        <dbReference type="ARBA" id="ARBA00004141"/>
    </source>
</evidence>
<dbReference type="Pfam" id="PF07690">
    <property type="entry name" value="MFS_1"/>
    <property type="match status" value="1"/>
</dbReference>
<dbReference type="KEGG" id="arac:E0W69_014740"/>
<feature type="transmembrane region" description="Helical" evidence="5">
    <location>
        <begin position="337"/>
        <end position="355"/>
    </location>
</feature>
<evidence type="ECO:0000313" key="7">
    <source>
        <dbReference type="Proteomes" id="UP000292424"/>
    </source>
</evidence>
<gene>
    <name evidence="6" type="ORF">E0W69_014740</name>
</gene>
<keyword evidence="4 5" id="KW-0472">Membrane</keyword>
<evidence type="ECO:0000256" key="5">
    <source>
        <dbReference type="SAM" id="Phobius"/>
    </source>
</evidence>
<evidence type="ECO:0000256" key="4">
    <source>
        <dbReference type="ARBA" id="ARBA00023136"/>
    </source>
</evidence>
<dbReference type="RefSeq" id="WP_131330817.1">
    <property type="nucleotide sequence ID" value="NZ_CP044016.1"/>
</dbReference>
<comment type="subcellular location">
    <subcellularLocation>
        <location evidence="1">Membrane</location>
        <topology evidence="1">Multi-pass membrane protein</topology>
    </subcellularLocation>
</comment>
<dbReference type="InterPro" id="IPR011701">
    <property type="entry name" value="MFS"/>
</dbReference>
<feature type="transmembrane region" description="Helical" evidence="5">
    <location>
        <begin position="140"/>
        <end position="162"/>
    </location>
</feature>
<proteinExistence type="predicted"/>
<feature type="transmembrane region" description="Helical" evidence="5">
    <location>
        <begin position="80"/>
        <end position="96"/>
    </location>
</feature>
<dbReference type="AlphaFoldDB" id="A0A5P2G6G3"/>
<accession>A0A5P2G6G3</accession>
<dbReference type="GO" id="GO:0022857">
    <property type="term" value="F:transmembrane transporter activity"/>
    <property type="evidence" value="ECO:0007669"/>
    <property type="project" value="InterPro"/>
</dbReference>
<name>A0A5P2G6G3_9BACT</name>
<dbReference type="PANTHER" id="PTHR23501:SF5">
    <property type="entry name" value="TRANSPORT PROTEIN"/>
    <property type="match status" value="1"/>
</dbReference>
<organism evidence="6 7">
    <name type="scientific">Rhizosphaericola mali</name>
    <dbReference type="NCBI Taxonomy" id="2545455"/>
    <lineage>
        <taxon>Bacteria</taxon>
        <taxon>Pseudomonadati</taxon>
        <taxon>Bacteroidota</taxon>
        <taxon>Chitinophagia</taxon>
        <taxon>Chitinophagales</taxon>
        <taxon>Chitinophagaceae</taxon>
        <taxon>Rhizosphaericola</taxon>
    </lineage>
</organism>
<protein>
    <submittedName>
        <fullName evidence="6">MFS transporter</fullName>
    </submittedName>
</protein>
<feature type="transmembrane region" description="Helical" evidence="5">
    <location>
        <begin position="202"/>
        <end position="225"/>
    </location>
</feature>
<evidence type="ECO:0000256" key="3">
    <source>
        <dbReference type="ARBA" id="ARBA00022989"/>
    </source>
</evidence>
<feature type="transmembrane region" description="Helical" evidence="5">
    <location>
        <begin position="237"/>
        <end position="253"/>
    </location>
</feature>
<feature type="transmembrane region" description="Helical" evidence="5">
    <location>
        <begin position="55"/>
        <end position="73"/>
    </location>
</feature>
<dbReference type="OrthoDB" id="622032at2"/>
<feature type="transmembrane region" description="Helical" evidence="5">
    <location>
        <begin position="367"/>
        <end position="391"/>
    </location>
</feature>
<evidence type="ECO:0000256" key="2">
    <source>
        <dbReference type="ARBA" id="ARBA00022692"/>
    </source>
</evidence>
<keyword evidence="7" id="KW-1185">Reference proteome</keyword>
<feature type="transmembrane region" description="Helical" evidence="5">
    <location>
        <begin position="403"/>
        <end position="426"/>
    </location>
</feature>
<evidence type="ECO:0000313" key="6">
    <source>
        <dbReference type="EMBL" id="QES89859.1"/>
    </source>
</evidence>
<sequence length="527" mass="60190">MNNRIFFDWVSPKLDVPLLVILSLCLGVSSGVSIAVSSYMVSGLSTSNADAAMCTYAYFAGMAVGFTLINAMNTYFKSKILLVAICVLLIFFNFILTKTDEAPLIILVTFFIGVVRMMGAIIMLTSFMPLLMPKGERYKLYCVYFPLTLLVSPVSGFAMAWLSDRFNWHFSFHFCNLLLLLALLIVVVCVHDHRKKHSIPLWKFDWFSHILISAWTLSFIYFLAYGRYKDWFDSKEIRWSLYIAVICLVWLMIRNTTARKPLMEFKILRERNIRVGLVLTFVCGAFFTMTNSLNMWMTVAFKKNYVENAYVNLAPCVGYFIGTAICYFYFKNYRNFKFMLILTVAFYTMSFVLMYPLVDANVSQAQLFLPLMCRGIGIVLSYITLGLYITAEVPQEYLQSIPPILIFVRTFFGPAVWGNLYSIWLYGTQIKLLNRLASWTNSDAVGALVNAQYHTKGITNSSAAAYQAYMQQAVLGSIKELFGWVILMGCGLMVFLFFFPIYKKVDRKIFNWTKSKNTADIAATVAA</sequence>
<dbReference type="Gene3D" id="1.20.1250.20">
    <property type="entry name" value="MFS general substrate transporter like domains"/>
    <property type="match status" value="1"/>
</dbReference>
<feature type="transmembrane region" description="Helical" evidence="5">
    <location>
        <begin position="481"/>
        <end position="502"/>
    </location>
</feature>